<dbReference type="EMBL" id="NESQ01000349">
    <property type="protein sequence ID" value="PUU73745.1"/>
    <property type="molecule type" value="Genomic_DNA"/>
</dbReference>
<dbReference type="AlphaFoldDB" id="A0A2T6ZE24"/>
<dbReference type="Proteomes" id="UP000244722">
    <property type="component" value="Unassembled WGS sequence"/>
</dbReference>
<evidence type="ECO:0000313" key="1">
    <source>
        <dbReference type="EMBL" id="PUU73745.1"/>
    </source>
</evidence>
<gene>
    <name evidence="1" type="ORF">B9Z19DRAFT_1134561</name>
</gene>
<accession>A0A2T6ZE24</accession>
<comment type="caution">
    <text evidence="1">The sequence shown here is derived from an EMBL/GenBank/DDBJ whole genome shotgun (WGS) entry which is preliminary data.</text>
</comment>
<proteinExistence type="predicted"/>
<protein>
    <submittedName>
        <fullName evidence="1">Uncharacterized protein</fullName>
    </submittedName>
</protein>
<reference evidence="1 2" key="1">
    <citation type="submission" date="2017-04" db="EMBL/GenBank/DDBJ databases">
        <title>Draft genome sequence of Tuber borchii Vittad., a whitish edible truffle.</title>
        <authorList>
            <consortium name="DOE Joint Genome Institute"/>
            <person name="Murat C."/>
            <person name="Kuo A."/>
            <person name="Barry K.W."/>
            <person name="Clum A."/>
            <person name="Dockter R.B."/>
            <person name="Fauchery L."/>
            <person name="Iotti M."/>
            <person name="Kohler A."/>
            <person name="Labutti K."/>
            <person name="Lindquist E.A."/>
            <person name="Lipzen A."/>
            <person name="Ohm R.A."/>
            <person name="Wang M."/>
            <person name="Grigoriev I.V."/>
            <person name="Zambonelli A."/>
            <person name="Martin F.M."/>
        </authorList>
    </citation>
    <scope>NUCLEOTIDE SEQUENCE [LARGE SCALE GENOMIC DNA]</scope>
    <source>
        <strain evidence="1 2">Tbo3840</strain>
    </source>
</reference>
<sequence>MRSERLFNIRGALGRIVYEAELMKKITTDCKYEVQAGLDELAKTPEFIQILQEEVTASRLQPKLLCLLSITKHPSAQFGTIL</sequence>
<organism evidence="1 2">
    <name type="scientific">Tuber borchii</name>
    <name type="common">White truffle</name>
    <dbReference type="NCBI Taxonomy" id="42251"/>
    <lineage>
        <taxon>Eukaryota</taxon>
        <taxon>Fungi</taxon>
        <taxon>Dikarya</taxon>
        <taxon>Ascomycota</taxon>
        <taxon>Pezizomycotina</taxon>
        <taxon>Pezizomycetes</taxon>
        <taxon>Pezizales</taxon>
        <taxon>Tuberaceae</taxon>
        <taxon>Tuber</taxon>
    </lineage>
</organism>
<keyword evidence="2" id="KW-1185">Reference proteome</keyword>
<evidence type="ECO:0000313" key="2">
    <source>
        <dbReference type="Proteomes" id="UP000244722"/>
    </source>
</evidence>
<name>A0A2T6ZE24_TUBBO</name>